<feature type="domain" description="RNA polymerase sigma factor 54 core-binding" evidence="10">
    <location>
        <begin position="84"/>
        <end position="262"/>
    </location>
</feature>
<dbReference type="Proteomes" id="UP000477070">
    <property type="component" value="Unassembled WGS sequence"/>
</dbReference>
<dbReference type="RefSeq" id="WP_034573270.1">
    <property type="nucleotide sequence ID" value="NZ_JRMP02000008.1"/>
</dbReference>
<dbReference type="EMBL" id="QBIU01000001">
    <property type="protein sequence ID" value="MWV69580.1"/>
    <property type="molecule type" value="Genomic_DNA"/>
</dbReference>
<keyword evidence="2" id="KW-0240">DNA-directed RNA polymerase</keyword>
<comment type="caution">
    <text evidence="12">The sequence shown here is derived from an EMBL/GenBank/DDBJ whole genome shotgun (WGS) entry which is preliminary data.</text>
</comment>
<accession>A0A347VTH1</accession>
<evidence type="ECO:0000256" key="7">
    <source>
        <dbReference type="ARBA" id="ARBA00023125"/>
    </source>
</evidence>
<dbReference type="GO" id="GO:0000428">
    <property type="term" value="C:DNA-directed RNA polymerase complex"/>
    <property type="evidence" value="ECO:0007669"/>
    <property type="project" value="UniProtKB-KW"/>
</dbReference>
<evidence type="ECO:0000313" key="12">
    <source>
        <dbReference type="EMBL" id="TLD94297.1"/>
    </source>
</evidence>
<dbReference type="GO" id="GO:0006352">
    <property type="term" value="P:DNA-templated transcription initiation"/>
    <property type="evidence" value="ECO:0007669"/>
    <property type="project" value="InterPro"/>
</dbReference>
<feature type="domain" description="RNA polymerase sigma factor 54 DNA-binding" evidence="9">
    <location>
        <begin position="273"/>
        <end position="426"/>
    </location>
</feature>
<keyword evidence="8" id="KW-0804">Transcription</keyword>
<dbReference type="Gene3D" id="1.10.10.60">
    <property type="entry name" value="Homeodomain-like"/>
    <property type="match status" value="1"/>
</dbReference>
<dbReference type="PANTHER" id="PTHR32248">
    <property type="entry name" value="RNA POLYMERASE SIGMA-54 FACTOR"/>
    <property type="match status" value="1"/>
</dbReference>
<dbReference type="NCBIfam" id="TIGR02395">
    <property type="entry name" value="rpoN_sigma"/>
    <property type="match status" value="1"/>
</dbReference>
<evidence type="ECO:0000256" key="5">
    <source>
        <dbReference type="ARBA" id="ARBA00023015"/>
    </source>
</evidence>
<dbReference type="Pfam" id="PF04552">
    <property type="entry name" value="Sigma54_DBD"/>
    <property type="match status" value="1"/>
</dbReference>
<keyword evidence="7" id="KW-0238">DNA-binding</keyword>
<dbReference type="PRINTS" id="PR00045">
    <property type="entry name" value="SIGMA54FCT"/>
</dbReference>
<keyword evidence="13" id="KW-1185">Reference proteome</keyword>
<evidence type="ECO:0000313" key="13">
    <source>
        <dbReference type="Proteomes" id="UP000029714"/>
    </source>
</evidence>
<comment type="similarity">
    <text evidence="1">Belongs to the sigma-54 factor family.</text>
</comment>
<dbReference type="InterPro" id="IPR007046">
    <property type="entry name" value="RNA_pol_sigma_54_core-bd"/>
</dbReference>
<dbReference type="Pfam" id="PF04963">
    <property type="entry name" value="Sigma54_CBD"/>
    <property type="match status" value="1"/>
</dbReference>
<dbReference type="GO" id="GO:0016779">
    <property type="term" value="F:nucleotidyltransferase activity"/>
    <property type="evidence" value="ECO:0007669"/>
    <property type="project" value="UniProtKB-KW"/>
</dbReference>
<dbReference type="GO" id="GO:0003677">
    <property type="term" value="F:DNA binding"/>
    <property type="evidence" value="ECO:0007669"/>
    <property type="project" value="UniProtKB-KW"/>
</dbReference>
<dbReference type="GO" id="GO:0016987">
    <property type="term" value="F:sigma factor activity"/>
    <property type="evidence" value="ECO:0007669"/>
    <property type="project" value="UniProtKB-KW"/>
</dbReference>
<dbReference type="Pfam" id="PF00309">
    <property type="entry name" value="Sigma54_AID"/>
    <property type="match status" value="1"/>
</dbReference>
<name>A0A347VTH1_9HELI</name>
<evidence type="ECO:0000256" key="8">
    <source>
        <dbReference type="ARBA" id="ARBA00023163"/>
    </source>
</evidence>
<proteinExistence type="inferred from homology"/>
<dbReference type="NCBIfam" id="NF004602">
    <property type="entry name" value="PRK05932.2-4"/>
    <property type="match status" value="1"/>
</dbReference>
<dbReference type="Gene3D" id="1.10.10.1330">
    <property type="entry name" value="RNA polymerase sigma-54 factor, core-binding domain"/>
    <property type="match status" value="1"/>
</dbReference>
<evidence type="ECO:0000256" key="2">
    <source>
        <dbReference type="ARBA" id="ARBA00022478"/>
    </source>
</evidence>
<reference evidence="11 14" key="4">
    <citation type="submission" date="2019-12" db="EMBL/GenBank/DDBJ databases">
        <title>Multi-Generational Helicobacter saguini Isolates.</title>
        <authorList>
            <person name="Mannion A."/>
            <person name="Shen Z."/>
            <person name="Fox J.G."/>
        </authorList>
    </citation>
    <scope>NUCLEOTIDE SEQUENCE [LARGE SCALE GENOMIC DNA]</scope>
    <source>
        <strain evidence="11">16-048</strain>
        <strain evidence="14">16-048 (F4)</strain>
    </source>
</reference>
<dbReference type="GO" id="GO:0001216">
    <property type="term" value="F:DNA-binding transcription activator activity"/>
    <property type="evidence" value="ECO:0007669"/>
    <property type="project" value="InterPro"/>
</dbReference>
<dbReference type="InterPro" id="IPR007634">
    <property type="entry name" value="RNA_pol_sigma_54_DNA-bd"/>
</dbReference>
<evidence type="ECO:0000259" key="10">
    <source>
        <dbReference type="Pfam" id="PF04963"/>
    </source>
</evidence>
<protein>
    <submittedName>
        <fullName evidence="12">RNA polymerase factor sigma-54</fullName>
    </submittedName>
</protein>
<dbReference type="PROSITE" id="PS50044">
    <property type="entry name" value="SIGMA54_3"/>
    <property type="match status" value="1"/>
</dbReference>
<evidence type="ECO:0000256" key="1">
    <source>
        <dbReference type="ARBA" id="ARBA00008798"/>
    </source>
</evidence>
<dbReference type="EMBL" id="JRMP02000008">
    <property type="protein sequence ID" value="TLD94297.1"/>
    <property type="molecule type" value="Genomic_DNA"/>
</dbReference>
<dbReference type="STRING" id="1548018.LS64_11795"/>
<keyword evidence="6" id="KW-0731">Sigma factor</keyword>
<reference evidence="12 13" key="2">
    <citation type="journal article" date="2016" name="Infect. Immun.">
        <title>Helicobacter saguini, a Novel Helicobacter Isolated from Cotton-Top Tamarins with Ulcerative Colitis, Has Proinflammatory Properties and Induces Typhlocolitis and Dysplasia in Gnotobiotic IL-10-/- Mice.</title>
        <authorList>
            <person name="Shen Z."/>
            <person name="Mannion A."/>
            <person name="Whary M.T."/>
            <person name="Muthupalani S."/>
            <person name="Sheh A."/>
            <person name="Feng Y."/>
            <person name="Gong G."/>
            <person name="Vandamme P."/>
            <person name="Holcombe H.R."/>
            <person name="Paster B.J."/>
            <person name="Fox J.G."/>
        </authorList>
    </citation>
    <scope>NUCLEOTIDE SEQUENCE [LARGE SCALE GENOMIC DNA]</scope>
    <source>
        <strain evidence="12 13">MIT 97-6194</strain>
    </source>
</reference>
<gene>
    <name evidence="11" type="ORF">DCO61_06070</name>
    <name evidence="12" type="ORF">LS64_006150</name>
</gene>
<dbReference type="AlphaFoldDB" id="A0A347VTH1"/>
<evidence type="ECO:0000256" key="3">
    <source>
        <dbReference type="ARBA" id="ARBA00022679"/>
    </source>
</evidence>
<sequence length="432" mass="49866">MATLRQNIATKTKLSSTLKSWLPILQSPINELEETLSKISEDNPCLNIESGFTQSLQEKTSQAKNNTRGLHNPKNSIGDKIELLTIYEKGLMETLEEQIAPPLFPTQRSQDIALEIVYSLDNEGFFNVDMDEFLNALKEKNIESSPEEVEKIRKRFCHLEPSGIGAKDFEESLIFQLDVSDLEGQDYDIALQIIKNLENHVKFKKYKNYEKIMNVIKKFRRIPSLDYQEDSSVVIADIIITQEDNNIELSLNESYYPSMIIEKPTLKNVEQDSYFKTKMKEARDLVDALDMRRATIRKIGLMIIEYQYDFFTGGEIKPMKLKDLADEFGHSPSTISRAIANKFLECNRGIFPIKSFFTTAIDGDTSNASIKDFLNDLIKNENKQKPLSDIKILELIEKKFELKMVRRTITKYRKQLGILGSSQRKRMYEMSM</sequence>
<reference evidence="12" key="3">
    <citation type="submission" date="2018-04" db="EMBL/GenBank/DDBJ databases">
        <authorList>
            <person name="Sheh A."/>
            <person name="Shen Z."/>
            <person name="Mannion A.J."/>
            <person name="Fox J.G."/>
        </authorList>
    </citation>
    <scope>NUCLEOTIDE SEQUENCE</scope>
    <source>
        <strain evidence="12">MIT 97-6194</strain>
    </source>
</reference>
<keyword evidence="3" id="KW-0808">Transferase</keyword>
<dbReference type="Proteomes" id="UP000029714">
    <property type="component" value="Unassembled WGS sequence"/>
</dbReference>
<keyword evidence="5" id="KW-0805">Transcription regulation</keyword>
<reference evidence="12 13" key="1">
    <citation type="journal article" date="2014" name="Genome Announc.">
        <title>Draft genome sequences of eight enterohepatic helicobacter species isolated from both laboratory and wild rodents.</title>
        <authorList>
            <person name="Sheh A."/>
            <person name="Shen Z."/>
            <person name="Fox J.G."/>
        </authorList>
    </citation>
    <scope>NUCLEOTIDE SEQUENCE [LARGE SCALE GENOMIC DNA]</scope>
    <source>
        <strain evidence="12 13">MIT 97-6194</strain>
    </source>
</reference>
<dbReference type="PANTHER" id="PTHR32248:SF4">
    <property type="entry name" value="RNA POLYMERASE SIGMA-54 FACTOR"/>
    <property type="match status" value="1"/>
</dbReference>
<dbReference type="PROSITE" id="PS00717">
    <property type="entry name" value="SIGMA54_1"/>
    <property type="match status" value="1"/>
</dbReference>
<evidence type="ECO:0000256" key="4">
    <source>
        <dbReference type="ARBA" id="ARBA00022695"/>
    </source>
</evidence>
<organism evidence="12 13">
    <name type="scientific">Helicobacter saguini</name>
    <dbReference type="NCBI Taxonomy" id="1548018"/>
    <lineage>
        <taxon>Bacteria</taxon>
        <taxon>Pseudomonadati</taxon>
        <taxon>Campylobacterota</taxon>
        <taxon>Epsilonproteobacteria</taxon>
        <taxon>Campylobacterales</taxon>
        <taxon>Helicobacteraceae</taxon>
        <taxon>Helicobacter</taxon>
    </lineage>
</organism>
<dbReference type="InterPro" id="IPR000394">
    <property type="entry name" value="RNA_pol_sigma_54"/>
</dbReference>
<dbReference type="OrthoDB" id="9814402at2"/>
<keyword evidence="4" id="KW-0548">Nucleotidyltransferase</keyword>
<evidence type="ECO:0000259" key="9">
    <source>
        <dbReference type="Pfam" id="PF04552"/>
    </source>
</evidence>
<evidence type="ECO:0000313" key="14">
    <source>
        <dbReference type="Proteomes" id="UP000477070"/>
    </source>
</evidence>
<evidence type="ECO:0000256" key="6">
    <source>
        <dbReference type="ARBA" id="ARBA00023082"/>
    </source>
</evidence>
<dbReference type="PROSITE" id="PS00718">
    <property type="entry name" value="SIGMA54_2"/>
    <property type="match status" value="1"/>
</dbReference>
<evidence type="ECO:0000313" key="11">
    <source>
        <dbReference type="EMBL" id="MWV69580.1"/>
    </source>
</evidence>
<dbReference type="PIRSF" id="PIRSF000774">
    <property type="entry name" value="RpoN"/>
    <property type="match status" value="1"/>
</dbReference>
<dbReference type="InterPro" id="IPR038709">
    <property type="entry name" value="RpoN_core-bd_sf"/>
</dbReference>